<feature type="transmembrane region" description="Helical" evidence="2">
    <location>
        <begin position="12"/>
        <end position="32"/>
    </location>
</feature>
<dbReference type="EMBL" id="HG917869">
    <property type="protein sequence ID" value="CDM69914.1"/>
    <property type="molecule type" value="Genomic_DNA"/>
</dbReference>
<dbReference type="HOGENOM" id="CLU_049565_0_1_9"/>
<keyword evidence="5" id="KW-1185">Reference proteome</keyword>
<dbReference type="RefSeq" id="WP_044040101.1">
    <property type="nucleotide sequence ID" value="NZ_HG917869.1"/>
</dbReference>
<feature type="compositionally biased region" description="Basic and acidic residues" evidence="1">
    <location>
        <begin position="54"/>
        <end position="63"/>
    </location>
</feature>
<organism evidence="4 5">
    <name type="scientific">Clostridium bornimense</name>
    <dbReference type="NCBI Taxonomy" id="1216932"/>
    <lineage>
        <taxon>Bacteria</taxon>
        <taxon>Bacillati</taxon>
        <taxon>Bacillota</taxon>
        <taxon>Clostridia</taxon>
        <taxon>Eubacteriales</taxon>
        <taxon>Clostridiaceae</taxon>
        <taxon>Clostridium</taxon>
    </lineage>
</organism>
<reference evidence="4 5" key="1">
    <citation type="submission" date="2013-11" db="EMBL/GenBank/DDBJ databases">
        <title>Complete genome sequence of Clostridum sp. M2/40.</title>
        <authorList>
            <person name="Wibberg D."/>
            <person name="Puehler A."/>
            <person name="Schlueter A."/>
        </authorList>
    </citation>
    <scope>NUCLEOTIDE SEQUENCE [LARGE SCALE GENOMIC DNA]</scope>
    <source>
        <strain evidence="5">M2/40</strain>
    </source>
</reference>
<evidence type="ECO:0000313" key="4">
    <source>
        <dbReference type="EMBL" id="CDM69914.1"/>
    </source>
</evidence>
<evidence type="ECO:0000256" key="2">
    <source>
        <dbReference type="SAM" id="Phobius"/>
    </source>
</evidence>
<dbReference type="PATRIC" id="fig|1216932.3.peg.2759"/>
<name>W6S216_9CLOT</name>
<dbReference type="PANTHER" id="PTHR40446:SF2">
    <property type="entry name" value="N-ACETYLGLUCOSAMINE-1-PHOSPHODIESTER ALPHA-N-ACETYLGLUCOSAMINIDASE"/>
    <property type="match status" value="1"/>
</dbReference>
<dbReference type="STRING" id="1216932.CM240_2797"/>
<proteinExistence type="predicted"/>
<dbReference type="KEGG" id="clt:CM240_2797"/>
<evidence type="ECO:0000259" key="3">
    <source>
        <dbReference type="Pfam" id="PF09992"/>
    </source>
</evidence>
<keyword evidence="2" id="KW-0472">Membrane</keyword>
<gene>
    <name evidence="4" type="ORF">CM240_2797</name>
</gene>
<dbReference type="PIRSF" id="PIRSF031512">
    <property type="entry name" value="EpsL"/>
    <property type="match status" value="1"/>
</dbReference>
<sequence>MEFFKKPYRWAIIVTIIIISFSTFVLLDTFVIPKSKETVESYNSDSNTTSANKSESDTTKETESVVSENSYSDDNIEISIETERKDETTYYVADITIKDKALLKTAFAENTYGRNIKEKTSEIAKEHNAILAINGDFYGFRDAGYVLRNGISYRETKRTSDNDEALVIDNDGNFKIINENNTDMDELGSDIWQIISFGPALIKDGEIVVDANDEVAKSMNSNPRTAIGQVAPLHYIAVVSDGRTSESKGFSLEELAEVFKEKGCTVAYNLDGGGSSSMVFMGEVINKPTTNGKRIEEREVSDIVYIGY</sequence>
<dbReference type="AlphaFoldDB" id="W6S216"/>
<dbReference type="OrthoDB" id="9809781at2"/>
<feature type="domain" description="Phosphodiester glycosidase" evidence="3">
    <location>
        <begin position="127"/>
        <end position="306"/>
    </location>
</feature>
<accession>W6S216</accession>
<feature type="region of interest" description="Disordered" evidence="1">
    <location>
        <begin position="40"/>
        <end position="70"/>
    </location>
</feature>
<dbReference type="InterPro" id="IPR018711">
    <property type="entry name" value="NAGPA"/>
</dbReference>
<dbReference type="PANTHER" id="PTHR40446">
    <property type="entry name" value="N-ACETYLGLUCOSAMINE-1-PHOSPHODIESTER ALPHA-N-ACETYLGLUCOSAMINIDASE"/>
    <property type="match status" value="1"/>
</dbReference>
<evidence type="ECO:0000313" key="5">
    <source>
        <dbReference type="Proteomes" id="UP000019426"/>
    </source>
</evidence>
<dbReference type="InterPro" id="IPR014565">
    <property type="entry name" value="EpsL_firmicutes"/>
</dbReference>
<dbReference type="eggNOG" id="COG4632">
    <property type="taxonomic scope" value="Bacteria"/>
</dbReference>
<feature type="compositionally biased region" description="Polar residues" evidence="1">
    <location>
        <begin position="40"/>
        <end position="53"/>
    </location>
</feature>
<dbReference type="Pfam" id="PF09992">
    <property type="entry name" value="NAGPA"/>
    <property type="match status" value="1"/>
</dbReference>
<protein>
    <submittedName>
        <fullName evidence="4">Exopolysaccharide biosynthesis protein, putative</fullName>
    </submittedName>
</protein>
<keyword evidence="2" id="KW-0812">Transmembrane</keyword>
<evidence type="ECO:0000256" key="1">
    <source>
        <dbReference type="SAM" id="MobiDB-lite"/>
    </source>
</evidence>
<keyword evidence="2" id="KW-1133">Transmembrane helix</keyword>
<dbReference type="Proteomes" id="UP000019426">
    <property type="component" value="Chromosome M2/40_rep2"/>
</dbReference>